<feature type="transmembrane region" description="Helical" evidence="4">
    <location>
        <begin position="265"/>
        <end position="283"/>
    </location>
</feature>
<dbReference type="PANTHER" id="PTHR30204">
    <property type="entry name" value="REDOX-CYCLING DRUG-SENSING TRANSCRIPTIONAL ACTIVATOR SOXR"/>
    <property type="match status" value="1"/>
</dbReference>
<dbReference type="Gene3D" id="1.10.1660.10">
    <property type="match status" value="1"/>
</dbReference>
<dbReference type="SUPFAM" id="SSF46955">
    <property type="entry name" value="Putative DNA-binding domain"/>
    <property type="match status" value="1"/>
</dbReference>
<keyword evidence="3" id="KW-0804">Transcription</keyword>
<keyword evidence="4" id="KW-0812">Transmembrane</keyword>
<gene>
    <name evidence="6" type="primary">hmrR</name>
    <name evidence="6" type="ORF">ERS852392_03481</name>
</gene>
<dbReference type="RefSeq" id="WP_055303474.1">
    <property type="nucleotide sequence ID" value="NZ_CYYR01000046.1"/>
</dbReference>
<feature type="domain" description="HTH merR-type" evidence="5">
    <location>
        <begin position="1"/>
        <end position="69"/>
    </location>
</feature>
<dbReference type="AlphaFoldDB" id="A0A174G1B3"/>
<dbReference type="GO" id="GO:0003700">
    <property type="term" value="F:DNA-binding transcription factor activity"/>
    <property type="evidence" value="ECO:0007669"/>
    <property type="project" value="InterPro"/>
</dbReference>
<keyword evidence="1" id="KW-0805">Transcription regulation</keyword>
<evidence type="ECO:0000256" key="3">
    <source>
        <dbReference type="ARBA" id="ARBA00023163"/>
    </source>
</evidence>
<proteinExistence type="predicted"/>
<evidence type="ECO:0000313" key="6">
    <source>
        <dbReference type="EMBL" id="CUO54629.1"/>
    </source>
</evidence>
<protein>
    <submittedName>
        <fullName evidence="6">Copper export regulator</fullName>
    </submittedName>
</protein>
<name>A0A174G1B3_9FIRM</name>
<dbReference type="Proteomes" id="UP000095395">
    <property type="component" value="Unassembled WGS sequence"/>
</dbReference>
<dbReference type="SMART" id="SM00422">
    <property type="entry name" value="HTH_MERR"/>
    <property type="match status" value="1"/>
</dbReference>
<reference evidence="6 7" key="1">
    <citation type="submission" date="2015-09" db="EMBL/GenBank/DDBJ databases">
        <authorList>
            <consortium name="Pathogen Informatics"/>
        </authorList>
    </citation>
    <scope>NUCLEOTIDE SEQUENCE [LARGE SCALE GENOMIC DNA]</scope>
    <source>
        <strain evidence="6 7">2789STDY5608835</strain>
    </source>
</reference>
<evidence type="ECO:0000256" key="2">
    <source>
        <dbReference type="ARBA" id="ARBA00023125"/>
    </source>
</evidence>
<accession>A0A174G1B3</accession>
<dbReference type="EMBL" id="CYYR01000046">
    <property type="protein sequence ID" value="CUO54629.1"/>
    <property type="molecule type" value="Genomic_DNA"/>
</dbReference>
<dbReference type="PROSITE" id="PS50937">
    <property type="entry name" value="HTH_MERR_2"/>
    <property type="match status" value="1"/>
</dbReference>
<feature type="transmembrane region" description="Helical" evidence="4">
    <location>
        <begin position="235"/>
        <end position="253"/>
    </location>
</feature>
<dbReference type="PANTHER" id="PTHR30204:SF94">
    <property type="entry name" value="HEAVY METAL-DEPENDENT TRANSCRIPTIONAL REGULATOR HI_0293-RELATED"/>
    <property type="match status" value="1"/>
</dbReference>
<keyword evidence="2" id="KW-0238">DNA-binding</keyword>
<sequence>MNIKEVEKVTGISSQNIRFYEKSGLVHPDRNEENGYREYDTNDIRILKLIKMFRMIDMPIEQIKLILSENHKLPQLLNEQEKMLEQKLENTRYAIRVCEHLKEICSSVEDIDADLYLSQMEEESDHYFDNWKSDYKDVVKYEHERVFTFVPEEEVTDRYTFENALYAYAMEKNKHITITKRGMYPEFVMDGVEYKAERNYTVIAPIPTAVIRCTRKDAPEKEEKYRHGRKKWIRILRICWPAVTGTLLLIFLWGNVLFSNTEGRIALLVILIVLLAMSVRNYLLYWNLD</sequence>
<keyword evidence="4" id="KW-0472">Membrane</keyword>
<evidence type="ECO:0000259" key="5">
    <source>
        <dbReference type="PROSITE" id="PS50937"/>
    </source>
</evidence>
<evidence type="ECO:0000256" key="4">
    <source>
        <dbReference type="SAM" id="Phobius"/>
    </source>
</evidence>
<organism evidence="6 7">
    <name type="scientific">Roseburia inulinivorans</name>
    <dbReference type="NCBI Taxonomy" id="360807"/>
    <lineage>
        <taxon>Bacteria</taxon>
        <taxon>Bacillati</taxon>
        <taxon>Bacillota</taxon>
        <taxon>Clostridia</taxon>
        <taxon>Lachnospirales</taxon>
        <taxon>Lachnospiraceae</taxon>
        <taxon>Roseburia</taxon>
    </lineage>
</organism>
<dbReference type="InterPro" id="IPR000551">
    <property type="entry name" value="MerR-type_HTH_dom"/>
</dbReference>
<keyword evidence="4" id="KW-1133">Transmembrane helix</keyword>
<dbReference type="InterPro" id="IPR009061">
    <property type="entry name" value="DNA-bd_dom_put_sf"/>
</dbReference>
<evidence type="ECO:0000256" key="1">
    <source>
        <dbReference type="ARBA" id="ARBA00023015"/>
    </source>
</evidence>
<evidence type="ECO:0000313" key="7">
    <source>
        <dbReference type="Proteomes" id="UP000095395"/>
    </source>
</evidence>
<dbReference type="CDD" id="cd00592">
    <property type="entry name" value="HTH_MerR-like"/>
    <property type="match status" value="1"/>
</dbReference>
<dbReference type="GO" id="GO:0003677">
    <property type="term" value="F:DNA binding"/>
    <property type="evidence" value="ECO:0007669"/>
    <property type="project" value="UniProtKB-KW"/>
</dbReference>
<dbReference type="Pfam" id="PF13411">
    <property type="entry name" value="MerR_1"/>
    <property type="match status" value="1"/>
</dbReference>
<dbReference type="InterPro" id="IPR047057">
    <property type="entry name" value="MerR_fam"/>
</dbReference>